<accession>A0ACC2MWW5</accession>
<evidence type="ECO:0000313" key="2">
    <source>
        <dbReference type="Proteomes" id="UP001234297"/>
    </source>
</evidence>
<gene>
    <name evidence="1" type="ORF">MRB53_003199</name>
</gene>
<name>A0ACC2MWW5_PERAE</name>
<organism evidence="1 2">
    <name type="scientific">Persea americana</name>
    <name type="common">Avocado</name>
    <dbReference type="NCBI Taxonomy" id="3435"/>
    <lineage>
        <taxon>Eukaryota</taxon>
        <taxon>Viridiplantae</taxon>
        <taxon>Streptophyta</taxon>
        <taxon>Embryophyta</taxon>
        <taxon>Tracheophyta</taxon>
        <taxon>Spermatophyta</taxon>
        <taxon>Magnoliopsida</taxon>
        <taxon>Magnoliidae</taxon>
        <taxon>Laurales</taxon>
        <taxon>Lauraceae</taxon>
        <taxon>Persea</taxon>
    </lineage>
</organism>
<sequence>MARPQQYIIETFMSITGASEAIAFQKLEEHGGNLNQAINAHFNEEDRTTIHPVLAPQDDFMAIDDPNQEESQGPSQSLPSATGNLNPIASLDPKSGPSFSDGGGTAEVTGHAPQVSNPGEVGEVPIRLKDGTGQSGHSGLNPSVKDATGSAQAHGPEDNGIVIIDDEEDAILSITPAALSAHPNERANEVDERRPGISVPQLDNAIDNSDDIEEEMLRAAIEASKREVDRGYSDQQFGIPYDTSGSRFVQGSSHSDDFEFARAVSMSLKTAQQEKALREKVGSVGTEQQGVSQSSDVEESGKLAAESERQGFSLPNMQASSQVMVGEGNSSVQEEVEDVEEQPLVRHRSRRISFGASSDAMESAAVVEEMVDSLPSSPIPHDITNHPQPNGDAFHSDEWGGISSEEHDDAVMLEAAIFGGIPEENAYHHRFAYPLHDARHTGLDRNAGLYPRPAPRPPSPTLVEQRLLREQQDDEYLAALKADTEKELKAREEAEIRRLEEAAAREAFLQEERHREEETRRKLLEEEEFERRLAEKEASLPHEPAAEDETAITLLVRMPDGSRRGRRFLKSDKLQFLFDFIDIGRGVKPGTYRLVRPYPRRAFSDLDSGLSLNDLGLSSKQEALFLELI</sequence>
<comment type="caution">
    <text evidence="1">The sequence shown here is derived from an EMBL/GenBank/DDBJ whole genome shotgun (WGS) entry which is preliminary data.</text>
</comment>
<dbReference type="Proteomes" id="UP001234297">
    <property type="component" value="Chromosome 1"/>
</dbReference>
<proteinExistence type="predicted"/>
<protein>
    <submittedName>
        <fullName evidence="1">Uncharacterized protein</fullName>
    </submittedName>
</protein>
<evidence type="ECO:0000313" key="1">
    <source>
        <dbReference type="EMBL" id="KAJ8650176.1"/>
    </source>
</evidence>
<dbReference type="EMBL" id="CM056809">
    <property type="protein sequence ID" value="KAJ8650176.1"/>
    <property type="molecule type" value="Genomic_DNA"/>
</dbReference>
<keyword evidence="2" id="KW-1185">Reference proteome</keyword>
<reference evidence="1 2" key="1">
    <citation type="journal article" date="2022" name="Hortic Res">
        <title>A haplotype resolved chromosomal level avocado genome allows analysis of novel avocado genes.</title>
        <authorList>
            <person name="Nath O."/>
            <person name="Fletcher S.J."/>
            <person name="Hayward A."/>
            <person name="Shaw L.M."/>
            <person name="Masouleh A.K."/>
            <person name="Furtado A."/>
            <person name="Henry R.J."/>
            <person name="Mitter N."/>
        </authorList>
    </citation>
    <scope>NUCLEOTIDE SEQUENCE [LARGE SCALE GENOMIC DNA]</scope>
    <source>
        <strain evidence="2">cv. Hass</strain>
    </source>
</reference>